<dbReference type="Proteomes" id="UP000037069">
    <property type="component" value="Unassembled WGS sequence"/>
</dbReference>
<dbReference type="GO" id="GO:0005886">
    <property type="term" value="C:plasma membrane"/>
    <property type="evidence" value="ECO:0007669"/>
    <property type="project" value="UniProtKB-SubCell"/>
</dbReference>
<evidence type="ECO:0000256" key="1">
    <source>
        <dbReference type="ARBA" id="ARBA00001947"/>
    </source>
</evidence>
<keyword evidence="13" id="KW-1185">Reference proteome</keyword>
<evidence type="ECO:0000256" key="7">
    <source>
        <dbReference type="ARBA" id="ARBA00022833"/>
    </source>
</evidence>
<dbReference type="Gene3D" id="3.40.390.10">
    <property type="entry name" value="Collagenase (Catalytic Domain)"/>
    <property type="match status" value="1"/>
</dbReference>
<accession>A0A0L0BU47</accession>
<dbReference type="OMA" id="QFAQFFC"/>
<gene>
    <name evidence="12" type="ORF">FF38_04090</name>
</gene>
<evidence type="ECO:0000259" key="11">
    <source>
        <dbReference type="Pfam" id="PF05649"/>
    </source>
</evidence>
<dbReference type="EMBL" id="JRES01001455">
    <property type="protein sequence ID" value="KNC22739.1"/>
    <property type="molecule type" value="Genomic_DNA"/>
</dbReference>
<feature type="domain" description="Peptidase M13 N-terminal" evidence="11">
    <location>
        <begin position="83"/>
        <end position="431"/>
    </location>
</feature>
<dbReference type="InterPro" id="IPR042089">
    <property type="entry name" value="Peptidase_M13_dom_2"/>
</dbReference>
<name>A0A0L0BU47_LUCCU</name>
<sequence length="682" mass="80057">MLSLQLITFASTLLCAHIAAKPTKPAALITTHTFAISPETLDANELAYWEHLNKTCLTRDCDEHVNVKHLQHIATHMNRAINPCENFHAYACSNWQQQHTDQPTVMAMGEQQLNDKFEQIFKTHQTKLRGDLIMHKMQQYLEVCLQSESEEKASWRQYIITLRELGYLQFNNQSNWLQTLRELNLFSNSRFFISLQIERFNASRYMLSIDPHNLMERVKFSKDIYDILKIYTNDSFAKLEMEFRQLELDLENILKTSCLNAIVDENNECDLTEWLSYDELLESNSTSINWKYLLADFMLEPTDQIFVNDLLNLEKIKTYLDISSQKTLFLYAVTRFINYLQSHNHNIIDKGSDYASCLRHMRKHFPLAMNYLYEYIYYAPIRLQSDEVIQQVYSQLKEQFSIILDRNEMQLSSDSIQYLKKKLKYLALNIGNLPTNASDHFYAEYIADLNVTQNFYVNHLMSLKHFFQHQRLLASPSKFDNFWFTFNLHMPNFLDNLDSTPYYFSTANFIILPFAYLQLPFYDHRFWPSLLFGDLANTLGHELIHAFDSKFLENDYAGNYNDVESLAIINNKNFQHNIACLSKQPTKYLTERIADISGTHLALRTFIKDPLFLKHNGKLFFIQFAQFFCGSSNGETFALTDDSHDLDSLRLNYTLSHMPEFAEVFQCPLGSPMNPVEKCKLW</sequence>
<dbReference type="CDD" id="cd08662">
    <property type="entry name" value="M13"/>
    <property type="match status" value="1"/>
</dbReference>
<dbReference type="Pfam" id="PF01431">
    <property type="entry name" value="Peptidase_M13"/>
    <property type="match status" value="1"/>
</dbReference>
<comment type="cofactor">
    <cofactor evidence="1">
        <name>Zn(2+)</name>
        <dbReference type="ChEBI" id="CHEBI:29105"/>
    </cofactor>
</comment>
<dbReference type="InterPro" id="IPR018497">
    <property type="entry name" value="Peptidase_M13_C"/>
</dbReference>
<dbReference type="InterPro" id="IPR024079">
    <property type="entry name" value="MetalloPept_cat_dom_sf"/>
</dbReference>
<feature type="signal peptide" evidence="9">
    <location>
        <begin position="1"/>
        <end position="20"/>
    </location>
</feature>
<evidence type="ECO:0000256" key="5">
    <source>
        <dbReference type="ARBA" id="ARBA00022723"/>
    </source>
</evidence>
<proteinExistence type="inferred from homology"/>
<keyword evidence="7" id="KW-0862">Zinc</keyword>
<protein>
    <submittedName>
        <fullName evidence="12">Uncharacterized protein</fullName>
    </submittedName>
</protein>
<keyword evidence="6" id="KW-0378">Hydrolase</keyword>
<dbReference type="Pfam" id="PF05649">
    <property type="entry name" value="Peptidase_M13_N"/>
    <property type="match status" value="1"/>
</dbReference>
<feature type="domain" description="Peptidase M13 C-terminal" evidence="10">
    <location>
        <begin position="502"/>
        <end position="681"/>
    </location>
</feature>
<keyword evidence="4" id="KW-0645">Protease</keyword>
<dbReference type="PROSITE" id="PS51885">
    <property type="entry name" value="NEPRILYSIN"/>
    <property type="match status" value="1"/>
</dbReference>
<keyword evidence="8" id="KW-0482">Metalloprotease</keyword>
<dbReference type="GO" id="GO:0016485">
    <property type="term" value="P:protein processing"/>
    <property type="evidence" value="ECO:0007669"/>
    <property type="project" value="TreeGrafter"/>
</dbReference>
<keyword evidence="9" id="KW-0732">Signal</keyword>
<evidence type="ECO:0000256" key="2">
    <source>
        <dbReference type="ARBA" id="ARBA00004401"/>
    </source>
</evidence>
<comment type="caution">
    <text evidence="12">The sequence shown here is derived from an EMBL/GenBank/DDBJ whole genome shotgun (WGS) entry which is preliminary data.</text>
</comment>
<evidence type="ECO:0000259" key="10">
    <source>
        <dbReference type="Pfam" id="PF01431"/>
    </source>
</evidence>
<dbReference type="PANTHER" id="PTHR11733">
    <property type="entry name" value="ZINC METALLOPROTEASE FAMILY M13 NEPRILYSIN-RELATED"/>
    <property type="match status" value="1"/>
</dbReference>
<comment type="similarity">
    <text evidence="3">Belongs to the peptidase M13 family.</text>
</comment>
<comment type="subcellular location">
    <subcellularLocation>
        <location evidence="2">Cell membrane</location>
        <topology evidence="2">Single-pass type II membrane protein</topology>
    </subcellularLocation>
</comment>
<dbReference type="OrthoDB" id="7995352at2759"/>
<dbReference type="PRINTS" id="PR00786">
    <property type="entry name" value="NEPRILYSIN"/>
</dbReference>
<dbReference type="AlphaFoldDB" id="A0A0L0BU47"/>
<organism evidence="12 13">
    <name type="scientific">Lucilia cuprina</name>
    <name type="common">Green bottle fly</name>
    <name type="synonym">Australian sheep blowfly</name>
    <dbReference type="NCBI Taxonomy" id="7375"/>
    <lineage>
        <taxon>Eukaryota</taxon>
        <taxon>Metazoa</taxon>
        <taxon>Ecdysozoa</taxon>
        <taxon>Arthropoda</taxon>
        <taxon>Hexapoda</taxon>
        <taxon>Insecta</taxon>
        <taxon>Pterygota</taxon>
        <taxon>Neoptera</taxon>
        <taxon>Endopterygota</taxon>
        <taxon>Diptera</taxon>
        <taxon>Brachycera</taxon>
        <taxon>Muscomorpha</taxon>
        <taxon>Oestroidea</taxon>
        <taxon>Calliphoridae</taxon>
        <taxon>Luciliinae</taxon>
        <taxon>Lucilia</taxon>
    </lineage>
</organism>
<evidence type="ECO:0000256" key="8">
    <source>
        <dbReference type="ARBA" id="ARBA00023049"/>
    </source>
</evidence>
<evidence type="ECO:0000256" key="3">
    <source>
        <dbReference type="ARBA" id="ARBA00007357"/>
    </source>
</evidence>
<evidence type="ECO:0000256" key="4">
    <source>
        <dbReference type="ARBA" id="ARBA00022670"/>
    </source>
</evidence>
<evidence type="ECO:0000256" key="9">
    <source>
        <dbReference type="SAM" id="SignalP"/>
    </source>
</evidence>
<evidence type="ECO:0000313" key="12">
    <source>
        <dbReference type="EMBL" id="KNC22739.1"/>
    </source>
</evidence>
<feature type="chain" id="PRO_5005535244" evidence="9">
    <location>
        <begin position="21"/>
        <end position="682"/>
    </location>
</feature>
<dbReference type="SUPFAM" id="SSF55486">
    <property type="entry name" value="Metalloproteases ('zincins'), catalytic domain"/>
    <property type="match status" value="1"/>
</dbReference>
<dbReference type="InterPro" id="IPR000718">
    <property type="entry name" value="Peptidase_M13"/>
</dbReference>
<dbReference type="PANTHER" id="PTHR11733:SF237">
    <property type="entry name" value="NEPRILYSIN-LIKE 4"/>
    <property type="match status" value="1"/>
</dbReference>
<dbReference type="GO" id="GO:0046872">
    <property type="term" value="F:metal ion binding"/>
    <property type="evidence" value="ECO:0007669"/>
    <property type="project" value="UniProtKB-KW"/>
</dbReference>
<reference evidence="12 13" key="1">
    <citation type="journal article" date="2015" name="Nat. Commun.">
        <title>Lucilia cuprina genome unlocks parasitic fly biology to underpin future interventions.</title>
        <authorList>
            <person name="Anstead C.A."/>
            <person name="Korhonen P.K."/>
            <person name="Young N.D."/>
            <person name="Hall R.S."/>
            <person name="Jex A.R."/>
            <person name="Murali S.C."/>
            <person name="Hughes D.S."/>
            <person name="Lee S.F."/>
            <person name="Perry T."/>
            <person name="Stroehlein A.J."/>
            <person name="Ansell B.R."/>
            <person name="Breugelmans B."/>
            <person name="Hofmann A."/>
            <person name="Qu J."/>
            <person name="Dugan S."/>
            <person name="Lee S.L."/>
            <person name="Chao H."/>
            <person name="Dinh H."/>
            <person name="Han Y."/>
            <person name="Doddapaneni H.V."/>
            <person name="Worley K.C."/>
            <person name="Muzny D.M."/>
            <person name="Ioannidis P."/>
            <person name="Waterhouse R.M."/>
            <person name="Zdobnov E.M."/>
            <person name="James P.J."/>
            <person name="Bagnall N.H."/>
            <person name="Kotze A.C."/>
            <person name="Gibbs R.A."/>
            <person name="Richards S."/>
            <person name="Batterham P."/>
            <person name="Gasser R.B."/>
        </authorList>
    </citation>
    <scope>NUCLEOTIDE SEQUENCE [LARGE SCALE GENOMIC DNA]</scope>
    <source>
        <strain evidence="12 13">LS</strain>
        <tissue evidence="12">Full body</tissue>
    </source>
</reference>
<keyword evidence="5" id="KW-0479">Metal-binding</keyword>
<evidence type="ECO:0000256" key="6">
    <source>
        <dbReference type="ARBA" id="ARBA00022801"/>
    </source>
</evidence>
<evidence type="ECO:0000313" key="13">
    <source>
        <dbReference type="Proteomes" id="UP000037069"/>
    </source>
</evidence>
<dbReference type="Gene3D" id="1.10.1380.10">
    <property type="entry name" value="Neutral endopeptidase , domain2"/>
    <property type="match status" value="1"/>
</dbReference>
<dbReference type="GO" id="GO:0004222">
    <property type="term" value="F:metalloendopeptidase activity"/>
    <property type="evidence" value="ECO:0007669"/>
    <property type="project" value="InterPro"/>
</dbReference>
<dbReference type="InterPro" id="IPR008753">
    <property type="entry name" value="Peptidase_M13_N"/>
</dbReference>